<reference evidence="1 2" key="3">
    <citation type="submission" date="2019-09" db="EMBL/GenBank/DDBJ databases">
        <title>Taxonomic note: a critical rebuttal of the proposed division of the genus Arcobacter into six genera, emended descriptions of Arcobacter anaerophilus and the genus Arcobacter, and an assessment of genus-level boundaries for Epsilonproteobacteria using in silico genomic comparator tools.</title>
        <authorList>
            <person name="On S.L.W."/>
            <person name="Miller W.G."/>
            <person name="Biggs P."/>
            <person name="Cornelius A."/>
            <person name="Vandamme P."/>
        </authorList>
    </citation>
    <scope>NUCLEOTIDE SEQUENCE [LARGE SCALE GENOMIC DNA]</scope>
    <source>
        <strain evidence="1 2">LMG 26638</strain>
    </source>
</reference>
<protein>
    <submittedName>
        <fullName evidence="1">Uncharacterized protein</fullName>
    </submittedName>
</protein>
<keyword evidence="2" id="KW-1185">Reference proteome</keyword>
<dbReference type="EMBL" id="CP035928">
    <property type="protein sequence ID" value="QEP34797.1"/>
    <property type="molecule type" value="Genomic_DNA"/>
</dbReference>
<name>A0A5C2H773_9BACT</name>
<dbReference type="RefSeq" id="WP_170170143.1">
    <property type="nucleotide sequence ID" value="NZ_BMEF01000021.1"/>
</dbReference>
<dbReference type="GO" id="GO:0009055">
    <property type="term" value="F:electron transfer activity"/>
    <property type="evidence" value="ECO:0007669"/>
    <property type="project" value="InterPro"/>
</dbReference>
<accession>A0A5C2H773</accession>
<reference evidence="1 2" key="2">
    <citation type="submission" date="2019-09" db="EMBL/GenBank/DDBJ databases">
        <title>Complete genome sequencing of four Arcobacter species reveals a diverse suite of mobile elements.</title>
        <authorList>
            <person name="Miller W.G."/>
            <person name="Yee E."/>
            <person name="Bono J.L."/>
        </authorList>
    </citation>
    <scope>NUCLEOTIDE SEQUENCE [LARGE SCALE GENOMIC DNA]</scope>
    <source>
        <strain evidence="1 2">LMG 26638</strain>
    </source>
</reference>
<reference evidence="2" key="1">
    <citation type="submission" date="2019-09" db="EMBL/GenBank/DDBJ databases">
        <title>Complete genome sequencing of four Arcobacter species reveals a diverse suite of mobile elements.</title>
        <authorList>
            <person name="On S.L.W."/>
            <person name="Miller W.G."/>
            <person name="Biggs P."/>
            <person name="Cornelius A."/>
            <person name="Vandamme P."/>
        </authorList>
    </citation>
    <scope>NUCLEOTIDE SEQUENCE [LARGE SCALE GENOMIC DNA]</scope>
    <source>
        <strain evidence="2">LMG 26638</strain>
    </source>
</reference>
<sequence length="145" mass="17208">MKKFLLFIISIFYVSFAQETISSKKVVDIDNSFITKFEYGKMLYHNPRGIGCNKCHGEKAEGKKLVNFVHKYKNKEYKCSMIIPSITETDYETFKNKINQKKNPNKKFTKEQVCEKLIYYANVMPTYFLVDEEIDGIYYYIQNLK</sequence>
<evidence type="ECO:0000313" key="2">
    <source>
        <dbReference type="Proteomes" id="UP000322726"/>
    </source>
</evidence>
<dbReference type="KEGG" id="apai:APAC_1701"/>
<dbReference type="Gene3D" id="1.10.760.10">
    <property type="entry name" value="Cytochrome c-like domain"/>
    <property type="match status" value="1"/>
</dbReference>
<dbReference type="SUPFAM" id="SSF46626">
    <property type="entry name" value="Cytochrome c"/>
    <property type="match status" value="1"/>
</dbReference>
<dbReference type="AlphaFoldDB" id="A0A5C2H773"/>
<gene>
    <name evidence="1" type="ORF">APAC_1701</name>
</gene>
<dbReference type="InterPro" id="IPR009056">
    <property type="entry name" value="Cyt_c-like_dom"/>
</dbReference>
<proteinExistence type="predicted"/>
<organism evidence="1 2">
    <name type="scientific">Malaciobacter pacificus</name>
    <dbReference type="NCBI Taxonomy" id="1080223"/>
    <lineage>
        <taxon>Bacteria</taxon>
        <taxon>Pseudomonadati</taxon>
        <taxon>Campylobacterota</taxon>
        <taxon>Epsilonproteobacteria</taxon>
        <taxon>Campylobacterales</taxon>
        <taxon>Arcobacteraceae</taxon>
        <taxon>Malaciobacter</taxon>
    </lineage>
</organism>
<evidence type="ECO:0000313" key="1">
    <source>
        <dbReference type="EMBL" id="QEP34797.1"/>
    </source>
</evidence>
<dbReference type="GO" id="GO:0020037">
    <property type="term" value="F:heme binding"/>
    <property type="evidence" value="ECO:0007669"/>
    <property type="project" value="InterPro"/>
</dbReference>
<dbReference type="Proteomes" id="UP000322726">
    <property type="component" value="Chromosome"/>
</dbReference>
<dbReference type="InterPro" id="IPR036909">
    <property type="entry name" value="Cyt_c-like_dom_sf"/>
</dbReference>
<dbReference type="PROSITE" id="PS51007">
    <property type="entry name" value="CYTC"/>
    <property type="match status" value="1"/>
</dbReference>